<proteinExistence type="predicted"/>
<keyword evidence="3" id="KW-1185">Reference proteome</keyword>
<dbReference type="AlphaFoldDB" id="A0A1Y1X1Z2"/>
<comment type="caution">
    <text evidence="2">The sequence shown here is derived from an EMBL/GenBank/DDBJ whole genome shotgun (WGS) entry which is preliminary data.</text>
</comment>
<dbReference type="Proteomes" id="UP000193944">
    <property type="component" value="Unassembled WGS sequence"/>
</dbReference>
<accession>A0A1Y1X1Z2</accession>
<sequence length="282" mass="32648">MLRAACMIDNFGPNAPYYRQPKRIITQQFMLQNNGDFIYNGKRGHHTSRRMYHQIYTLALSLGIDPDAEPCCGSSFDDILRYIYTLPPEDDPILIVNQHAVIGAIIKAAQMTHNKPVIEYDFTHEEDKVWAMIDGDIVEEWYMCCPALPPGIARCSPKTEPSWLASNPIPQLQREPLNKGIEYPSYIYTPQNVGGKINWNLNHILRKRGVPPGDECVNEDLRKLPHKNLTNFDLRKMNKINKREENIENEKQRNVEESSSFINNANYYYLVFTLIFIIITIM</sequence>
<organism evidence="2 3">
    <name type="scientific">Anaeromyces robustus</name>
    <dbReference type="NCBI Taxonomy" id="1754192"/>
    <lineage>
        <taxon>Eukaryota</taxon>
        <taxon>Fungi</taxon>
        <taxon>Fungi incertae sedis</taxon>
        <taxon>Chytridiomycota</taxon>
        <taxon>Chytridiomycota incertae sedis</taxon>
        <taxon>Neocallimastigomycetes</taxon>
        <taxon>Neocallimastigales</taxon>
        <taxon>Neocallimastigaceae</taxon>
        <taxon>Anaeromyces</taxon>
    </lineage>
</organism>
<reference evidence="2 3" key="1">
    <citation type="submission" date="2016-08" db="EMBL/GenBank/DDBJ databases">
        <title>A Parts List for Fungal Cellulosomes Revealed by Comparative Genomics.</title>
        <authorList>
            <consortium name="DOE Joint Genome Institute"/>
            <person name="Haitjema C.H."/>
            <person name="Gilmore S.P."/>
            <person name="Henske J.K."/>
            <person name="Solomon K.V."/>
            <person name="De Groot R."/>
            <person name="Kuo A."/>
            <person name="Mondo S.J."/>
            <person name="Salamov A.A."/>
            <person name="Labutti K."/>
            <person name="Zhao Z."/>
            <person name="Chiniquy J."/>
            <person name="Barry K."/>
            <person name="Brewer H.M."/>
            <person name="Purvine S.O."/>
            <person name="Wright A.T."/>
            <person name="Boxma B."/>
            <person name="Van Alen T."/>
            <person name="Hackstein J.H."/>
            <person name="Baker S.E."/>
            <person name="Grigoriev I.V."/>
            <person name="O'Malley M.A."/>
        </authorList>
    </citation>
    <scope>NUCLEOTIDE SEQUENCE [LARGE SCALE GENOMIC DNA]</scope>
    <source>
        <strain evidence="2 3">S4</strain>
    </source>
</reference>
<keyword evidence="1" id="KW-0472">Membrane</keyword>
<dbReference type="EMBL" id="MCFG01000162">
    <property type="protein sequence ID" value="ORX79831.1"/>
    <property type="molecule type" value="Genomic_DNA"/>
</dbReference>
<name>A0A1Y1X1Z2_9FUNG</name>
<evidence type="ECO:0000313" key="2">
    <source>
        <dbReference type="EMBL" id="ORX79831.1"/>
    </source>
</evidence>
<keyword evidence="1" id="KW-1133">Transmembrane helix</keyword>
<reference evidence="2 3" key="2">
    <citation type="submission" date="2016-08" db="EMBL/GenBank/DDBJ databases">
        <title>Pervasive Adenine N6-methylation of Active Genes in Fungi.</title>
        <authorList>
            <consortium name="DOE Joint Genome Institute"/>
            <person name="Mondo S.J."/>
            <person name="Dannebaum R.O."/>
            <person name="Kuo R.C."/>
            <person name="Labutti K."/>
            <person name="Haridas S."/>
            <person name="Kuo A."/>
            <person name="Salamov A."/>
            <person name="Ahrendt S.R."/>
            <person name="Lipzen A."/>
            <person name="Sullivan W."/>
            <person name="Andreopoulos W.B."/>
            <person name="Clum A."/>
            <person name="Lindquist E."/>
            <person name="Daum C."/>
            <person name="Ramamoorthy G.K."/>
            <person name="Gryganskyi A."/>
            <person name="Culley D."/>
            <person name="Magnuson J.K."/>
            <person name="James T.Y."/>
            <person name="O'Malley M.A."/>
            <person name="Stajich J.E."/>
            <person name="Spatafora J.W."/>
            <person name="Visel A."/>
            <person name="Grigoriev I.V."/>
        </authorList>
    </citation>
    <scope>NUCLEOTIDE SEQUENCE [LARGE SCALE GENOMIC DNA]</scope>
    <source>
        <strain evidence="2 3">S4</strain>
    </source>
</reference>
<gene>
    <name evidence="2" type="ORF">BCR32DRAFT_29449</name>
</gene>
<evidence type="ECO:0000256" key="1">
    <source>
        <dbReference type="SAM" id="Phobius"/>
    </source>
</evidence>
<evidence type="ECO:0000313" key="3">
    <source>
        <dbReference type="Proteomes" id="UP000193944"/>
    </source>
</evidence>
<feature type="transmembrane region" description="Helical" evidence="1">
    <location>
        <begin position="265"/>
        <end position="281"/>
    </location>
</feature>
<protein>
    <submittedName>
        <fullName evidence="2">Uncharacterized protein</fullName>
    </submittedName>
</protein>
<keyword evidence="1" id="KW-0812">Transmembrane</keyword>
<dbReference type="OrthoDB" id="10337418at2759"/>